<evidence type="ECO:0000256" key="4">
    <source>
        <dbReference type="ARBA" id="ARBA00022729"/>
    </source>
</evidence>
<dbReference type="PRINTS" id="PR00205">
    <property type="entry name" value="CADHERIN"/>
</dbReference>
<dbReference type="InterPro" id="IPR020894">
    <property type="entry name" value="Cadherin_CS"/>
</dbReference>
<evidence type="ECO:0000259" key="19">
    <source>
        <dbReference type="PROSITE" id="PS50268"/>
    </source>
</evidence>
<feature type="domain" description="Cadherin" evidence="19">
    <location>
        <begin position="343"/>
        <end position="459"/>
    </location>
</feature>
<dbReference type="InterPro" id="IPR039808">
    <property type="entry name" value="Cadherin"/>
</dbReference>
<keyword evidence="10 13" id="KW-1015">Disulfide bond</keyword>
<dbReference type="Pfam" id="PF02210">
    <property type="entry name" value="Laminin_G_2"/>
    <property type="match status" value="1"/>
</dbReference>
<evidence type="ECO:0000256" key="12">
    <source>
        <dbReference type="PROSITE-ProRule" id="PRU00043"/>
    </source>
</evidence>
<dbReference type="InterPro" id="IPR015919">
    <property type="entry name" value="Cadherin-like_sf"/>
</dbReference>
<dbReference type="GO" id="GO:0016339">
    <property type="term" value="P:calcium-dependent cell-cell adhesion via plasma membrane cell adhesion molecules"/>
    <property type="evidence" value="ECO:0007669"/>
    <property type="project" value="TreeGrafter"/>
</dbReference>
<evidence type="ECO:0000313" key="21">
    <source>
        <dbReference type="Proteomes" id="UP001187531"/>
    </source>
</evidence>
<feature type="domain" description="EGF-like" evidence="18">
    <location>
        <begin position="698"/>
        <end position="733"/>
    </location>
</feature>
<dbReference type="InterPro" id="IPR000233">
    <property type="entry name" value="Cadherin_Y-type_LIR"/>
</dbReference>
<dbReference type="GO" id="GO:0000902">
    <property type="term" value="P:cell morphogenesis"/>
    <property type="evidence" value="ECO:0007669"/>
    <property type="project" value="TreeGrafter"/>
</dbReference>
<dbReference type="Gene3D" id="2.10.25.10">
    <property type="entry name" value="Laminin"/>
    <property type="match status" value="1"/>
</dbReference>
<feature type="disulfide bond" evidence="13">
    <location>
        <begin position="702"/>
        <end position="712"/>
    </location>
</feature>
<dbReference type="GO" id="GO:0016477">
    <property type="term" value="P:cell migration"/>
    <property type="evidence" value="ECO:0007669"/>
    <property type="project" value="TreeGrafter"/>
</dbReference>
<evidence type="ECO:0000256" key="3">
    <source>
        <dbReference type="ARBA" id="ARBA00022692"/>
    </source>
</evidence>
<dbReference type="CDD" id="cd11304">
    <property type="entry name" value="Cadherin_repeat"/>
    <property type="match status" value="3"/>
</dbReference>
<evidence type="ECO:0000256" key="14">
    <source>
        <dbReference type="RuleBase" id="RU003318"/>
    </source>
</evidence>
<dbReference type="PROSITE" id="PS00022">
    <property type="entry name" value="EGF_1"/>
    <property type="match status" value="1"/>
</dbReference>
<protein>
    <recommendedName>
        <fullName evidence="22">DE-cadherin</fullName>
    </recommendedName>
</protein>
<dbReference type="SMART" id="SM00181">
    <property type="entry name" value="EGF"/>
    <property type="match status" value="1"/>
</dbReference>
<keyword evidence="8 16" id="KW-1133">Transmembrane helix</keyword>
<evidence type="ECO:0000256" key="6">
    <source>
        <dbReference type="ARBA" id="ARBA00022837"/>
    </source>
</evidence>
<dbReference type="GO" id="GO:0034332">
    <property type="term" value="P:adherens junction organization"/>
    <property type="evidence" value="ECO:0007669"/>
    <property type="project" value="TreeGrafter"/>
</dbReference>
<keyword evidence="5" id="KW-0677">Repeat</keyword>
<dbReference type="GO" id="GO:0008013">
    <property type="term" value="F:beta-catenin binding"/>
    <property type="evidence" value="ECO:0007669"/>
    <property type="project" value="TreeGrafter"/>
</dbReference>
<keyword evidence="9 16" id="KW-0472">Membrane</keyword>
<keyword evidence="7 14" id="KW-0130">Cell adhesion</keyword>
<evidence type="ECO:0008006" key="22">
    <source>
        <dbReference type="Google" id="ProtNLM"/>
    </source>
</evidence>
<name>A0AA88HVK6_ARTSF</name>
<dbReference type="PROSITE" id="PS00232">
    <property type="entry name" value="CADHERIN_1"/>
    <property type="match status" value="2"/>
</dbReference>
<evidence type="ECO:0000256" key="7">
    <source>
        <dbReference type="ARBA" id="ARBA00022889"/>
    </source>
</evidence>
<dbReference type="InterPro" id="IPR056370">
    <property type="entry name" value="Shg-like_Ig-like"/>
</dbReference>
<feature type="domain" description="Cadherin" evidence="19">
    <location>
        <begin position="12"/>
        <end position="109"/>
    </location>
</feature>
<dbReference type="PROSITE" id="PS50268">
    <property type="entry name" value="CADHERIN_2"/>
    <property type="match status" value="4"/>
</dbReference>
<dbReference type="EMBL" id="JAVRJZ010000015">
    <property type="protein sequence ID" value="KAK2712951.1"/>
    <property type="molecule type" value="Genomic_DNA"/>
</dbReference>
<evidence type="ECO:0000256" key="1">
    <source>
        <dbReference type="ARBA" id="ARBA00004167"/>
    </source>
</evidence>
<dbReference type="InterPro" id="IPR013320">
    <property type="entry name" value="ConA-like_dom_sf"/>
</dbReference>
<keyword evidence="21" id="KW-1185">Reference proteome</keyword>
<dbReference type="GO" id="GO:0008104">
    <property type="term" value="P:intracellular protein localization"/>
    <property type="evidence" value="ECO:0007669"/>
    <property type="project" value="UniProtKB-ARBA"/>
</dbReference>
<evidence type="ECO:0000256" key="15">
    <source>
        <dbReference type="RuleBase" id="RU004357"/>
    </source>
</evidence>
<dbReference type="InterPro" id="IPR002126">
    <property type="entry name" value="Cadherin-like_dom"/>
</dbReference>
<dbReference type="Pfam" id="PF00028">
    <property type="entry name" value="Cadherin"/>
    <property type="match status" value="2"/>
</dbReference>
<evidence type="ECO:0000256" key="8">
    <source>
        <dbReference type="ARBA" id="ARBA00022989"/>
    </source>
</evidence>
<keyword evidence="3 14" id="KW-0812">Transmembrane</keyword>
<keyword evidence="2 13" id="KW-0245">EGF-like domain</keyword>
<keyword evidence="11" id="KW-0325">Glycoprotein</keyword>
<comment type="function">
    <text evidence="15">Cadherins are calcium-dependent cell adhesion proteins.</text>
</comment>
<evidence type="ECO:0000256" key="13">
    <source>
        <dbReference type="PROSITE-ProRule" id="PRU00076"/>
    </source>
</evidence>
<evidence type="ECO:0000256" key="5">
    <source>
        <dbReference type="ARBA" id="ARBA00022737"/>
    </source>
</evidence>
<evidence type="ECO:0000256" key="10">
    <source>
        <dbReference type="ARBA" id="ARBA00023157"/>
    </source>
</evidence>
<sequence>MLIKIGFVLWGITETEATKQLTLFKPHFSTNLAVTYRLLSNTDTFSIDSETGEIRTLKRLDREETSSYAVTVQAQDGAPSSLRSDGLPNMYQKKFKVEVLDQNDNPPRFEQPTYNAEIAEDADINSKVIEVTARDKDDFAVIRYDITDGNVDNAFMVEEKSGVIRVNNQLDYEKITDYYLRVRASDGIHSDEATVHVSISNVNDNPPIFENMQNPHVVRNIIEEEKRPDPIAKITVRDPDWDKGGKNPYITFSLDRTGQYAKHFRITPEGELFLDKGIDRDPPNGYPQARVNIIAEDRLEPNGKVQSNTLVVEIHLDDINDNAPFLNMEQPVVFNENQKPMLITNLTADDNDDESVGNGPPFQMRIDPNAEPIILTSFAVNKAPSGVWQLHSNVMFDREERKVYNIPIVISDNGGGDPSRRQTGTSTLEVVIGDENDNDMKDGKSAITVYNYKNSLPDTMIGRAYVDDPDDWDLPDKEFTWFDTIQPTYFSLHPKGMITMKAGTPAGEYRLRIKVYDQKWNSQATAEVIVNSIEIPEEAVKKSGSVRLDGVTEVDFITPRGGESMREMLRDAVAKYLSVPLDNVDLFTVRGVNKTIVDARFSVHNSPYWDPVKINGLLGEKSTELKDTLKAEILGIGIDECMKEPGPCDGPCTSFLTILDTPYFIYGNTSSFVGVNAYTDYDCACRIGPVLNSPRGPIRDQCEDYCFNGGTCILNGLFPRCECPDNFEGPRCEALEASFNGVSFGWLPSLPACSDGSITFEFTSHTENGLMFYNGPHSVPSDKSITDFVAVELDDGIPVAYINLGSGIRKLQLNDNKNYGDKESHLLELRWNDRQEVRLTLDGCLSTSCSAVDTMPGTAKLLNVNGPIQLGKIKSDLPTIGHELQWSARPHNDYFVGCIRNLRFNNYTFDMASMGHSLNVSLSCKDISAIPVTVLSQTTEIVIIVLSILFLLLLLTLLFALWRRRKTATTYKEFPDDIRENVIQYSDEGGGEEDKYGYDLSVLRMSPDGKPLIGRQYKEDLPQRKGDVGTFLQESKGRMDEDTDAIGIDDLRHYAYEGDGDSRGSLSSLNSGTDDGDIDFGHLMSEFGPRFRKLADMYGLDSDDSCAEDESVALTGKKSGESWC</sequence>
<dbReference type="Pfam" id="PF24811">
    <property type="entry name" value="Ig_Shg"/>
    <property type="match status" value="1"/>
</dbReference>
<dbReference type="Gene3D" id="2.60.120.200">
    <property type="match status" value="1"/>
</dbReference>
<proteinExistence type="predicted"/>
<feature type="transmembrane region" description="Helical" evidence="16">
    <location>
        <begin position="941"/>
        <end position="962"/>
    </location>
</feature>
<keyword evidence="4" id="KW-0732">Signal</keyword>
<dbReference type="CDD" id="cd00054">
    <property type="entry name" value="EGF_CA"/>
    <property type="match status" value="1"/>
</dbReference>
<evidence type="ECO:0000259" key="17">
    <source>
        <dbReference type="PROSITE" id="PS50025"/>
    </source>
</evidence>
<dbReference type="InterPro" id="IPR001791">
    <property type="entry name" value="Laminin_G"/>
</dbReference>
<dbReference type="InterPro" id="IPR000742">
    <property type="entry name" value="EGF"/>
</dbReference>
<evidence type="ECO:0000259" key="18">
    <source>
        <dbReference type="PROSITE" id="PS50026"/>
    </source>
</evidence>
<evidence type="ECO:0000256" key="16">
    <source>
        <dbReference type="SAM" id="Phobius"/>
    </source>
</evidence>
<dbReference type="GO" id="GO:0044331">
    <property type="term" value="P:cell-cell adhesion mediated by cadherin"/>
    <property type="evidence" value="ECO:0007669"/>
    <property type="project" value="TreeGrafter"/>
</dbReference>
<dbReference type="SUPFAM" id="SSF49313">
    <property type="entry name" value="Cadherin-like"/>
    <property type="match status" value="5"/>
</dbReference>
<evidence type="ECO:0000256" key="2">
    <source>
        <dbReference type="ARBA" id="ARBA00022536"/>
    </source>
</evidence>
<dbReference type="GO" id="GO:0007043">
    <property type="term" value="P:cell-cell junction assembly"/>
    <property type="evidence" value="ECO:0007669"/>
    <property type="project" value="TreeGrafter"/>
</dbReference>
<comment type="caution">
    <text evidence="13">Lacks conserved residue(s) required for the propagation of feature annotation.</text>
</comment>
<comment type="subcellular location">
    <subcellularLocation>
        <location evidence="14">Cell membrane</location>
        <topology evidence="14">Single-pass type I membrane protein</topology>
    </subcellularLocation>
    <subcellularLocation>
        <location evidence="1">Membrane</location>
        <topology evidence="1">Single-pass membrane protein</topology>
    </subcellularLocation>
</comment>
<dbReference type="GO" id="GO:0007424">
    <property type="term" value="P:open tracheal system development"/>
    <property type="evidence" value="ECO:0007669"/>
    <property type="project" value="UniProtKB-ARBA"/>
</dbReference>
<gene>
    <name evidence="20" type="ORF">QYM36_011600</name>
</gene>
<reference evidence="20" key="1">
    <citation type="submission" date="2023-07" db="EMBL/GenBank/DDBJ databases">
        <title>Chromosome-level genome assembly of Artemia franciscana.</title>
        <authorList>
            <person name="Jo E."/>
        </authorList>
    </citation>
    <scope>NUCLEOTIDE SEQUENCE</scope>
    <source>
        <tissue evidence="20">Whole body</tissue>
    </source>
</reference>
<dbReference type="Proteomes" id="UP001187531">
    <property type="component" value="Unassembled WGS sequence"/>
</dbReference>
<evidence type="ECO:0000313" key="20">
    <source>
        <dbReference type="EMBL" id="KAK2712951.1"/>
    </source>
</evidence>
<dbReference type="PROSITE" id="PS50025">
    <property type="entry name" value="LAM_G_DOMAIN"/>
    <property type="match status" value="1"/>
</dbReference>
<dbReference type="GO" id="GO:0030855">
    <property type="term" value="P:epithelial cell differentiation"/>
    <property type="evidence" value="ECO:0007669"/>
    <property type="project" value="UniProtKB-ARBA"/>
</dbReference>
<dbReference type="Gene3D" id="4.10.900.10">
    <property type="entry name" value="TCF3-CBD (Catenin binding domain)"/>
    <property type="match status" value="1"/>
</dbReference>
<feature type="domain" description="Cadherin" evidence="19">
    <location>
        <begin position="221"/>
        <end position="326"/>
    </location>
</feature>
<dbReference type="GO" id="GO:0005912">
    <property type="term" value="C:adherens junction"/>
    <property type="evidence" value="ECO:0007669"/>
    <property type="project" value="TreeGrafter"/>
</dbReference>
<dbReference type="GO" id="GO:0007163">
    <property type="term" value="P:establishment or maintenance of cell polarity"/>
    <property type="evidence" value="ECO:0007669"/>
    <property type="project" value="UniProtKB-ARBA"/>
</dbReference>
<dbReference type="GO" id="GO:0016342">
    <property type="term" value="C:catenin complex"/>
    <property type="evidence" value="ECO:0007669"/>
    <property type="project" value="TreeGrafter"/>
</dbReference>
<dbReference type="GO" id="GO:0005509">
    <property type="term" value="F:calcium ion binding"/>
    <property type="evidence" value="ECO:0007669"/>
    <property type="project" value="UniProtKB-UniRule"/>
</dbReference>
<dbReference type="PANTHER" id="PTHR24027:SF422">
    <property type="entry name" value="CADHERIN DOMAIN-CONTAINING PROTEIN"/>
    <property type="match status" value="1"/>
</dbReference>
<feature type="domain" description="Laminin G" evidence="17">
    <location>
        <begin position="734"/>
        <end position="924"/>
    </location>
</feature>
<dbReference type="GO" id="GO:0045296">
    <property type="term" value="F:cadherin binding"/>
    <property type="evidence" value="ECO:0007669"/>
    <property type="project" value="TreeGrafter"/>
</dbReference>
<dbReference type="GO" id="GO:0001736">
    <property type="term" value="P:establishment of planar polarity"/>
    <property type="evidence" value="ECO:0007669"/>
    <property type="project" value="UniProtKB-ARBA"/>
</dbReference>
<dbReference type="CDD" id="cd00110">
    <property type="entry name" value="LamG"/>
    <property type="match status" value="1"/>
</dbReference>
<evidence type="ECO:0000256" key="11">
    <source>
        <dbReference type="ARBA" id="ARBA00023180"/>
    </source>
</evidence>
<comment type="caution">
    <text evidence="20">The sequence shown here is derived from an EMBL/GenBank/DDBJ whole genome shotgun (WGS) entry which is preliminary data.</text>
</comment>
<dbReference type="InterPro" id="IPR027397">
    <property type="entry name" value="Catenin-bd_sf"/>
</dbReference>
<keyword evidence="6 12" id="KW-0106">Calcium</keyword>
<dbReference type="Gene3D" id="2.60.40.60">
    <property type="entry name" value="Cadherins"/>
    <property type="match status" value="4"/>
</dbReference>
<feature type="domain" description="Cadherin" evidence="19">
    <location>
        <begin position="110"/>
        <end position="209"/>
    </location>
</feature>
<accession>A0AA88HVK6</accession>
<dbReference type="PROSITE" id="PS50026">
    <property type="entry name" value="EGF_3"/>
    <property type="match status" value="1"/>
</dbReference>
<dbReference type="Pfam" id="PF01049">
    <property type="entry name" value="CADH_Y-type_LIR"/>
    <property type="match status" value="1"/>
</dbReference>
<dbReference type="PANTHER" id="PTHR24027">
    <property type="entry name" value="CADHERIN-23"/>
    <property type="match status" value="1"/>
</dbReference>
<organism evidence="20 21">
    <name type="scientific">Artemia franciscana</name>
    <name type="common">Brine shrimp</name>
    <name type="synonym">Artemia sanfranciscana</name>
    <dbReference type="NCBI Taxonomy" id="6661"/>
    <lineage>
        <taxon>Eukaryota</taxon>
        <taxon>Metazoa</taxon>
        <taxon>Ecdysozoa</taxon>
        <taxon>Arthropoda</taxon>
        <taxon>Crustacea</taxon>
        <taxon>Branchiopoda</taxon>
        <taxon>Anostraca</taxon>
        <taxon>Artemiidae</taxon>
        <taxon>Artemia</taxon>
    </lineage>
</organism>
<dbReference type="FunFam" id="2.60.40.60:FF:000032">
    <property type="entry name" value="FAT atypical cadherin 1"/>
    <property type="match status" value="1"/>
</dbReference>
<dbReference type="GO" id="GO:0009887">
    <property type="term" value="P:animal organ morphogenesis"/>
    <property type="evidence" value="ECO:0007669"/>
    <property type="project" value="UniProtKB-ARBA"/>
</dbReference>
<dbReference type="SUPFAM" id="SSF49899">
    <property type="entry name" value="Concanavalin A-like lectins/glucanases"/>
    <property type="match status" value="1"/>
</dbReference>
<dbReference type="GO" id="GO:0007156">
    <property type="term" value="P:homophilic cell adhesion via plasma membrane adhesion molecules"/>
    <property type="evidence" value="ECO:0007669"/>
    <property type="project" value="InterPro"/>
</dbReference>
<evidence type="ECO:0000256" key="9">
    <source>
        <dbReference type="ARBA" id="ARBA00023136"/>
    </source>
</evidence>
<feature type="disulfide bond" evidence="13">
    <location>
        <begin position="723"/>
        <end position="732"/>
    </location>
</feature>
<dbReference type="SMART" id="SM00282">
    <property type="entry name" value="LamG"/>
    <property type="match status" value="1"/>
</dbReference>
<dbReference type="SMART" id="SM00112">
    <property type="entry name" value="CA"/>
    <property type="match status" value="4"/>
</dbReference>
<dbReference type="AlphaFoldDB" id="A0AA88HVK6"/>